<evidence type="ECO:0000313" key="2">
    <source>
        <dbReference type="Proteomes" id="UP000265431"/>
    </source>
</evidence>
<keyword evidence="2" id="KW-1185">Reference proteome</keyword>
<gene>
    <name evidence="1" type="ORF">D1224_02560</name>
</gene>
<organism evidence="1 2">
    <name type="scientific">Henriciella barbarensis</name>
    <dbReference type="NCBI Taxonomy" id="86342"/>
    <lineage>
        <taxon>Bacteria</taxon>
        <taxon>Pseudomonadati</taxon>
        <taxon>Pseudomonadota</taxon>
        <taxon>Alphaproteobacteria</taxon>
        <taxon>Hyphomonadales</taxon>
        <taxon>Hyphomonadaceae</taxon>
        <taxon>Henriciella</taxon>
    </lineage>
</organism>
<reference evidence="1 2" key="1">
    <citation type="submission" date="2018-08" db="EMBL/GenBank/DDBJ databases">
        <title>Henriciella mobilis sp. nov., isolated from seawater.</title>
        <authorList>
            <person name="Cheng H."/>
            <person name="Wu Y.-H."/>
            <person name="Xu X.-W."/>
            <person name="Guo L.-L."/>
        </authorList>
    </citation>
    <scope>NUCLEOTIDE SEQUENCE [LARGE SCALE GENOMIC DNA]</scope>
    <source>
        <strain evidence="1 2">CCUG66934</strain>
    </source>
</reference>
<dbReference type="AlphaFoldDB" id="A0A399R3D3"/>
<evidence type="ECO:0000313" key="1">
    <source>
        <dbReference type="EMBL" id="RIJ26016.1"/>
    </source>
</evidence>
<comment type="caution">
    <text evidence="1">The sequence shown here is derived from an EMBL/GenBank/DDBJ whole genome shotgun (WGS) entry which is preliminary data.</text>
</comment>
<accession>A0A399R3D3</accession>
<proteinExistence type="predicted"/>
<dbReference type="Proteomes" id="UP000265431">
    <property type="component" value="Unassembled WGS sequence"/>
</dbReference>
<dbReference type="EMBL" id="QWGB01000004">
    <property type="protein sequence ID" value="RIJ26016.1"/>
    <property type="molecule type" value="Genomic_DNA"/>
</dbReference>
<protein>
    <submittedName>
        <fullName evidence="1">Uncharacterized protein</fullName>
    </submittedName>
</protein>
<sequence length="209" mass="22789">MLGFLADLASNSDVIQLALALFSNRTYDDQALEKFEIDSSVTQVADVVPQLLKRAGKHGRLVCLSKTDYSPKICDTILERHDVIPFMDSECGKGYVVNNHIDMSNAKNSVLVVGDQNRVKQLLEEVDASTTSMPDWGYVALSDALERSLKEAKGAGHSEAADQIKSLLDELEKHDEKSFFASLKKVTASTQTFILPALQIVGAIIGMGS</sequence>
<name>A0A399R3D3_9PROT</name>